<accession>A0A8X7XG85</accession>
<keyword evidence="2 5" id="KW-0812">Transmembrane</keyword>
<feature type="transmembrane region" description="Helical" evidence="5">
    <location>
        <begin position="213"/>
        <end position="234"/>
    </location>
</feature>
<evidence type="ECO:0000256" key="3">
    <source>
        <dbReference type="ARBA" id="ARBA00022989"/>
    </source>
</evidence>
<dbReference type="EMBL" id="JAATIS010000485">
    <property type="protein sequence ID" value="KAG2468515.1"/>
    <property type="molecule type" value="Genomic_DNA"/>
</dbReference>
<dbReference type="GO" id="GO:0004984">
    <property type="term" value="F:olfactory receptor activity"/>
    <property type="evidence" value="ECO:0007669"/>
    <property type="project" value="TreeGrafter"/>
</dbReference>
<comment type="caution">
    <text evidence="7">The sequence shown here is derived from an EMBL/GenBank/DDBJ whole genome shotgun (WGS) entry which is preliminary data.</text>
</comment>
<feature type="transmembrane region" description="Helical" evidence="5">
    <location>
        <begin position="172"/>
        <end position="192"/>
    </location>
</feature>
<evidence type="ECO:0000256" key="4">
    <source>
        <dbReference type="ARBA" id="ARBA00023136"/>
    </source>
</evidence>
<gene>
    <name evidence="7" type="ORF">GTO96_0014405</name>
</gene>
<sequence length="314" mass="35722">MNDSNGGNNTTSHPYTGIRLLASISSFVLLAFFNLVINYTILSVEKLRNQARFVLIFHLLFSGLVYFGMSSIFYLQSYLAWSVPEGFCLALITGLMTSASSILLTLTFMALDRYCAICFPLKYSSFSQGYQPWITGLLAWILALPIPLWLVLKENKNFYQCELAAKPKGGEVAKILLVTCCSLLILFTYVQIFREGRRLGVLNRRNRIGTRTISMHGLQLAVYILPNFVNFIIYTLSSKNQDLFKGINYAFFSFAQCISPVIYGLRKEELCEQLHLKFPCMVNNLKAFLEWTASTKKHCFRQQEYSQPQNGSSV</sequence>
<name>A0A8X7XG85_POLSE</name>
<dbReference type="OrthoDB" id="9845816at2759"/>
<evidence type="ECO:0000313" key="7">
    <source>
        <dbReference type="EMBL" id="KAG2468515.1"/>
    </source>
</evidence>
<feature type="transmembrane region" description="Helical" evidence="5">
    <location>
        <begin position="87"/>
        <end position="111"/>
    </location>
</feature>
<feature type="transmembrane region" description="Helical" evidence="5">
    <location>
        <begin position="53"/>
        <end position="75"/>
    </location>
</feature>
<dbReference type="Pfam" id="PF00001">
    <property type="entry name" value="7tm_1"/>
    <property type="match status" value="1"/>
</dbReference>
<dbReference type="SUPFAM" id="SSF81321">
    <property type="entry name" value="Family A G protein-coupled receptor-like"/>
    <property type="match status" value="1"/>
</dbReference>
<dbReference type="GO" id="GO:0005549">
    <property type="term" value="F:odorant binding"/>
    <property type="evidence" value="ECO:0007669"/>
    <property type="project" value="TreeGrafter"/>
</dbReference>
<feature type="non-terminal residue" evidence="7">
    <location>
        <position position="314"/>
    </location>
</feature>
<feature type="domain" description="G-protein coupled receptors family 1 profile" evidence="6">
    <location>
        <begin position="33"/>
        <end position="263"/>
    </location>
</feature>
<reference evidence="7 8" key="1">
    <citation type="journal article" date="2021" name="Cell">
        <title>Tracing the genetic footprints of vertebrate landing in non-teleost ray-finned fishes.</title>
        <authorList>
            <person name="Bi X."/>
            <person name="Wang K."/>
            <person name="Yang L."/>
            <person name="Pan H."/>
            <person name="Jiang H."/>
            <person name="Wei Q."/>
            <person name="Fang M."/>
            <person name="Yu H."/>
            <person name="Zhu C."/>
            <person name="Cai Y."/>
            <person name="He Y."/>
            <person name="Gan X."/>
            <person name="Zeng H."/>
            <person name="Yu D."/>
            <person name="Zhu Y."/>
            <person name="Jiang H."/>
            <person name="Qiu Q."/>
            <person name="Yang H."/>
            <person name="Zhang Y.E."/>
            <person name="Wang W."/>
            <person name="Zhu M."/>
            <person name="He S."/>
            <person name="Zhang G."/>
        </authorList>
    </citation>
    <scope>NUCLEOTIDE SEQUENCE [LARGE SCALE GENOMIC DNA]</scope>
    <source>
        <strain evidence="7">Bchr_013</strain>
    </source>
</reference>
<protein>
    <submittedName>
        <fullName evidence="7">O1312 protein</fullName>
    </submittedName>
</protein>
<feature type="non-terminal residue" evidence="7">
    <location>
        <position position="1"/>
    </location>
</feature>
<evidence type="ECO:0000313" key="8">
    <source>
        <dbReference type="Proteomes" id="UP000886611"/>
    </source>
</evidence>
<feature type="transmembrane region" description="Helical" evidence="5">
    <location>
        <begin position="246"/>
        <end position="265"/>
    </location>
</feature>
<dbReference type="GO" id="GO:0004930">
    <property type="term" value="F:G protein-coupled receptor activity"/>
    <property type="evidence" value="ECO:0007669"/>
    <property type="project" value="InterPro"/>
</dbReference>
<evidence type="ECO:0000256" key="5">
    <source>
        <dbReference type="SAM" id="Phobius"/>
    </source>
</evidence>
<dbReference type="Proteomes" id="UP000886611">
    <property type="component" value="Unassembled WGS sequence"/>
</dbReference>
<dbReference type="InterPro" id="IPR052921">
    <property type="entry name" value="GPCR1_Superfamily_Member"/>
</dbReference>
<comment type="subcellular location">
    <subcellularLocation>
        <location evidence="1">Membrane</location>
    </subcellularLocation>
</comment>
<evidence type="ECO:0000259" key="6">
    <source>
        <dbReference type="PROSITE" id="PS50262"/>
    </source>
</evidence>
<dbReference type="GO" id="GO:0016020">
    <property type="term" value="C:membrane"/>
    <property type="evidence" value="ECO:0007669"/>
    <property type="project" value="UniProtKB-SubCell"/>
</dbReference>
<dbReference type="PANTHER" id="PTHR26451:SF882">
    <property type="entry name" value="OLFACTORY RECEPTOR 11A1-LIKE ISOFORM X1"/>
    <property type="match status" value="1"/>
</dbReference>
<evidence type="ECO:0000256" key="2">
    <source>
        <dbReference type="ARBA" id="ARBA00022692"/>
    </source>
</evidence>
<proteinExistence type="predicted"/>
<dbReference type="AlphaFoldDB" id="A0A8X7XG85"/>
<dbReference type="PROSITE" id="PS50262">
    <property type="entry name" value="G_PROTEIN_RECEP_F1_2"/>
    <property type="match status" value="1"/>
</dbReference>
<dbReference type="InterPro" id="IPR017452">
    <property type="entry name" value="GPCR_Rhodpsn_7TM"/>
</dbReference>
<dbReference type="Gene3D" id="1.20.1070.10">
    <property type="entry name" value="Rhodopsin 7-helix transmembrane proteins"/>
    <property type="match status" value="1"/>
</dbReference>
<keyword evidence="4 5" id="KW-0472">Membrane</keyword>
<organism evidence="7 8">
    <name type="scientific">Polypterus senegalus</name>
    <name type="common">Senegal bichir</name>
    <dbReference type="NCBI Taxonomy" id="55291"/>
    <lineage>
        <taxon>Eukaryota</taxon>
        <taxon>Metazoa</taxon>
        <taxon>Chordata</taxon>
        <taxon>Craniata</taxon>
        <taxon>Vertebrata</taxon>
        <taxon>Euteleostomi</taxon>
        <taxon>Actinopterygii</taxon>
        <taxon>Polypteriformes</taxon>
        <taxon>Polypteridae</taxon>
        <taxon>Polypterus</taxon>
    </lineage>
</organism>
<dbReference type="PANTHER" id="PTHR26451">
    <property type="entry name" value="G_PROTEIN_RECEP_F1_2 DOMAIN-CONTAINING PROTEIN"/>
    <property type="match status" value="1"/>
</dbReference>
<feature type="transmembrane region" description="Helical" evidence="5">
    <location>
        <begin position="20"/>
        <end position="41"/>
    </location>
</feature>
<evidence type="ECO:0000256" key="1">
    <source>
        <dbReference type="ARBA" id="ARBA00004370"/>
    </source>
</evidence>
<keyword evidence="3 5" id="KW-1133">Transmembrane helix</keyword>
<keyword evidence="8" id="KW-1185">Reference proteome</keyword>
<dbReference type="CDD" id="cd00637">
    <property type="entry name" value="7tm_classA_rhodopsin-like"/>
    <property type="match status" value="1"/>
</dbReference>
<dbReference type="InterPro" id="IPR000276">
    <property type="entry name" value="GPCR_Rhodpsn"/>
</dbReference>
<feature type="transmembrane region" description="Helical" evidence="5">
    <location>
        <begin position="132"/>
        <end position="152"/>
    </location>
</feature>